<evidence type="ECO:0000256" key="1">
    <source>
        <dbReference type="SAM" id="Phobius"/>
    </source>
</evidence>
<organism evidence="3 4">
    <name type="scientific">Streptomyces sirii</name>
    <dbReference type="NCBI Taxonomy" id="3127701"/>
    <lineage>
        <taxon>Bacteria</taxon>
        <taxon>Bacillati</taxon>
        <taxon>Actinomycetota</taxon>
        <taxon>Actinomycetes</taxon>
        <taxon>Kitasatosporales</taxon>
        <taxon>Streptomycetaceae</taxon>
        <taxon>Streptomyces</taxon>
    </lineage>
</organism>
<sequence>MARQKQNVGGWTAFAAVLMIFGGAMAFLEGISAIARDNVFVTTRNYVFSFNLTGWGWIHLILGLIILLAGVALLMSGAMWARVLGVVVAGLGALANFLWIPFYPFWAIVLVAIDVFVIWALCAGDQRHQVA</sequence>
<evidence type="ECO:0000313" key="4">
    <source>
        <dbReference type="Proteomes" id="UP001626628"/>
    </source>
</evidence>
<accession>A0ABZ2QHZ8</accession>
<dbReference type="EMBL" id="CP147982">
    <property type="protein sequence ID" value="WXK75730.1"/>
    <property type="molecule type" value="Genomic_DNA"/>
</dbReference>
<keyword evidence="4" id="KW-1185">Reference proteome</keyword>
<keyword evidence="1" id="KW-0812">Transmembrane</keyword>
<dbReference type="Proteomes" id="UP001626628">
    <property type="component" value="Chromosome"/>
</dbReference>
<feature type="transmembrane region" description="Helical" evidence="1">
    <location>
        <begin position="81"/>
        <end position="99"/>
    </location>
</feature>
<feature type="transmembrane region" description="Helical" evidence="1">
    <location>
        <begin position="12"/>
        <end position="35"/>
    </location>
</feature>
<evidence type="ECO:0000259" key="2">
    <source>
        <dbReference type="Pfam" id="PF23636"/>
    </source>
</evidence>
<keyword evidence="1" id="KW-1133">Transmembrane helix</keyword>
<feature type="transmembrane region" description="Helical" evidence="1">
    <location>
        <begin position="105"/>
        <end position="124"/>
    </location>
</feature>
<evidence type="ECO:0000313" key="3">
    <source>
        <dbReference type="EMBL" id="WXK75730.1"/>
    </source>
</evidence>
<protein>
    <recommendedName>
        <fullName evidence="2">DUF7144 domain-containing protein</fullName>
    </recommendedName>
</protein>
<proteinExistence type="predicted"/>
<feature type="domain" description="DUF7144" evidence="2">
    <location>
        <begin position="11"/>
        <end position="124"/>
    </location>
</feature>
<dbReference type="InterPro" id="IPR055568">
    <property type="entry name" value="DUF7144"/>
</dbReference>
<gene>
    <name evidence="3" type="ORF">WAB15_06935</name>
</gene>
<name>A0ABZ2QHZ8_9ACTN</name>
<dbReference type="Pfam" id="PF23636">
    <property type="entry name" value="DUF7144"/>
    <property type="match status" value="1"/>
</dbReference>
<keyword evidence="1" id="KW-0472">Membrane</keyword>
<feature type="transmembrane region" description="Helical" evidence="1">
    <location>
        <begin position="55"/>
        <end position="74"/>
    </location>
</feature>
<reference evidence="3 4" key="1">
    <citation type="submission" date="2024-03" db="EMBL/GenBank/DDBJ databases">
        <title>The complete genome of Streptomyces sirii sp.nov.</title>
        <authorList>
            <person name="Zakalyukina Y.V."/>
            <person name="Belik A.R."/>
            <person name="Biryukov M.V."/>
            <person name="Baturina O.A."/>
            <person name="Kabilov M.R."/>
        </authorList>
    </citation>
    <scope>NUCLEOTIDE SEQUENCE [LARGE SCALE GENOMIC DNA]</scope>
    <source>
        <strain evidence="3 4">BP-8</strain>
    </source>
</reference>
<dbReference type="RefSeq" id="WP_399149046.1">
    <property type="nucleotide sequence ID" value="NZ_CP147982.1"/>
</dbReference>